<protein>
    <submittedName>
        <fullName evidence="2">Beta-lactamase family protein</fullName>
    </submittedName>
</protein>
<evidence type="ECO:0000313" key="2">
    <source>
        <dbReference type="EMBL" id="MBL1101936.1"/>
    </source>
</evidence>
<gene>
    <name evidence="2" type="ORF">JK363_35950</name>
</gene>
<evidence type="ECO:0000259" key="1">
    <source>
        <dbReference type="Pfam" id="PF00144"/>
    </source>
</evidence>
<feature type="domain" description="Beta-lactamase-related" evidence="1">
    <location>
        <begin position="14"/>
        <end position="348"/>
    </location>
</feature>
<dbReference type="InterPro" id="IPR050789">
    <property type="entry name" value="Diverse_Enzym_Activities"/>
</dbReference>
<dbReference type="RefSeq" id="WP_201881912.1">
    <property type="nucleotide sequence ID" value="NZ_JAERRF010000035.1"/>
</dbReference>
<dbReference type="Pfam" id="PF00144">
    <property type="entry name" value="Beta-lactamase"/>
    <property type="match status" value="1"/>
</dbReference>
<organism evidence="2 3">
    <name type="scientific">Streptomyces coffeae</name>
    <dbReference type="NCBI Taxonomy" id="621382"/>
    <lineage>
        <taxon>Bacteria</taxon>
        <taxon>Bacillati</taxon>
        <taxon>Actinomycetota</taxon>
        <taxon>Actinomycetes</taxon>
        <taxon>Kitasatosporales</taxon>
        <taxon>Streptomycetaceae</taxon>
        <taxon>Streptomyces</taxon>
    </lineage>
</organism>
<keyword evidence="3" id="KW-1185">Reference proteome</keyword>
<dbReference type="Proteomes" id="UP000634229">
    <property type="component" value="Unassembled WGS sequence"/>
</dbReference>
<dbReference type="PANTHER" id="PTHR43283">
    <property type="entry name" value="BETA-LACTAMASE-RELATED"/>
    <property type="match status" value="1"/>
</dbReference>
<dbReference type="EMBL" id="JAERRF010000035">
    <property type="protein sequence ID" value="MBL1101936.1"/>
    <property type="molecule type" value="Genomic_DNA"/>
</dbReference>
<dbReference type="PANTHER" id="PTHR43283:SF3">
    <property type="entry name" value="BETA-LACTAMASE FAMILY PROTEIN (AFU_ORTHOLOGUE AFUA_5G07500)"/>
    <property type="match status" value="1"/>
</dbReference>
<dbReference type="InterPro" id="IPR012338">
    <property type="entry name" value="Beta-lactam/transpept-like"/>
</dbReference>
<name>A0ABS1NQB8_9ACTN</name>
<sequence length="377" mass="39863">MTVTTELELSAVRRLFDAEIDRGIETGVQLSVSCRGQVVDLAVGDNGAGHPMTSDTFVPWTCSSKPVGALAFGRAWESGAVDPDTPVCKVLPEFTGGGKERVKVRDLLTHTVGMPDPVLAVNTGDTDLSAFTWSDIEALIWAVICDAGTGPLPGAAMVYNPVTTWFVLDRLLTTLNGGRSGDSYRDLFDHLGLTATLGLDPGVPADRQVTVTASADQEAGLAYMRLASALPLPGVGVWGAVRDLRVVGEVLLAKGVHQGVPLVGPATVEALTSTHWPGSPDRSICDTDFPYGLGVMTLPAIFGRRTSARTFGHAGGNTSTLLVDPLFDLVVAVYWNGRLDDVRTFARRYALVRALYDDLGLPRLPGAARPVAPAGTE</sequence>
<dbReference type="Gene3D" id="3.40.710.10">
    <property type="entry name" value="DD-peptidase/beta-lactamase superfamily"/>
    <property type="match status" value="1"/>
</dbReference>
<comment type="caution">
    <text evidence="2">The sequence shown here is derived from an EMBL/GenBank/DDBJ whole genome shotgun (WGS) entry which is preliminary data.</text>
</comment>
<dbReference type="SUPFAM" id="SSF56601">
    <property type="entry name" value="beta-lactamase/transpeptidase-like"/>
    <property type="match status" value="1"/>
</dbReference>
<reference evidence="2 3" key="1">
    <citation type="submission" date="2021-01" db="EMBL/GenBank/DDBJ databases">
        <title>WGS of actinomycetes isolated from Thailand.</title>
        <authorList>
            <person name="Thawai C."/>
        </authorList>
    </citation>
    <scope>NUCLEOTIDE SEQUENCE [LARGE SCALE GENOMIC DNA]</scope>
    <source>
        <strain evidence="2 3">CA1R205</strain>
    </source>
</reference>
<accession>A0ABS1NQB8</accession>
<dbReference type="InterPro" id="IPR001466">
    <property type="entry name" value="Beta-lactam-related"/>
</dbReference>
<evidence type="ECO:0000313" key="3">
    <source>
        <dbReference type="Proteomes" id="UP000634229"/>
    </source>
</evidence>
<proteinExistence type="predicted"/>